<dbReference type="GO" id="GO:0006307">
    <property type="term" value="P:DNA alkylation repair"/>
    <property type="evidence" value="ECO:0007669"/>
    <property type="project" value="UniProtKB-UniRule"/>
</dbReference>
<dbReference type="PANTHER" id="PTHR10815">
    <property type="entry name" value="METHYLATED-DNA--PROTEIN-CYSTEINE METHYLTRANSFERASE"/>
    <property type="match status" value="1"/>
</dbReference>
<evidence type="ECO:0000256" key="1">
    <source>
        <dbReference type="ARBA" id="ARBA00001286"/>
    </source>
</evidence>
<evidence type="ECO:0000256" key="9">
    <source>
        <dbReference type="HAMAP-Rule" id="MF_00772"/>
    </source>
</evidence>
<comment type="subcellular location">
    <subcellularLocation>
        <location evidence="9">Cytoplasm</location>
    </subcellularLocation>
</comment>
<evidence type="ECO:0000259" key="10">
    <source>
        <dbReference type="Pfam" id="PF01035"/>
    </source>
</evidence>
<keyword evidence="4 9" id="KW-0489">Methyltransferase</keyword>
<dbReference type="HAMAP" id="MF_00772">
    <property type="entry name" value="OGT"/>
    <property type="match status" value="1"/>
</dbReference>
<dbReference type="Pfam" id="PF01035">
    <property type="entry name" value="DNA_binding_1"/>
    <property type="match status" value="1"/>
</dbReference>
<dbReference type="InterPro" id="IPR023546">
    <property type="entry name" value="MGMT"/>
</dbReference>
<evidence type="ECO:0000256" key="6">
    <source>
        <dbReference type="ARBA" id="ARBA00022763"/>
    </source>
</evidence>
<evidence type="ECO:0000313" key="12">
    <source>
        <dbReference type="EMBL" id="QNO17532.1"/>
    </source>
</evidence>
<dbReference type="InterPro" id="IPR036217">
    <property type="entry name" value="MethylDNA_cys_MeTrfase_DNAb"/>
</dbReference>
<evidence type="ECO:0000256" key="7">
    <source>
        <dbReference type="ARBA" id="ARBA00023204"/>
    </source>
</evidence>
<dbReference type="Proteomes" id="UP000516046">
    <property type="component" value="Chromosome"/>
</dbReference>
<organism evidence="12 13">
    <name type="scientific">Caproicibacterium amylolyticum</name>
    <dbReference type="NCBI Taxonomy" id="2766537"/>
    <lineage>
        <taxon>Bacteria</taxon>
        <taxon>Bacillati</taxon>
        <taxon>Bacillota</taxon>
        <taxon>Clostridia</taxon>
        <taxon>Eubacteriales</taxon>
        <taxon>Oscillospiraceae</taxon>
        <taxon>Caproicibacterium</taxon>
    </lineage>
</organism>
<dbReference type="GO" id="GO:0005737">
    <property type="term" value="C:cytoplasm"/>
    <property type="evidence" value="ECO:0007669"/>
    <property type="project" value="UniProtKB-SubCell"/>
</dbReference>
<dbReference type="EC" id="2.1.1.63" evidence="9"/>
<feature type="domain" description="Methylated-DNA-[protein]-cysteine S-methyltransferase DNA binding" evidence="10">
    <location>
        <begin position="73"/>
        <end position="152"/>
    </location>
</feature>
<dbReference type="GO" id="GO:0003908">
    <property type="term" value="F:methylated-DNA-[protein]-cysteine S-methyltransferase activity"/>
    <property type="evidence" value="ECO:0007669"/>
    <property type="project" value="UniProtKB-UniRule"/>
</dbReference>
<name>A0A7G9WFS0_9FIRM</name>
<dbReference type="InterPro" id="IPR008332">
    <property type="entry name" value="MethylG_MeTrfase_N"/>
</dbReference>
<comment type="function">
    <text evidence="9">Involved in the cellular defense against the biological effects of O6-methylguanine (O6-MeG) and O4-methylthymine (O4-MeT) in DNA. Repairs the methylated nucleobase in DNA by stoichiometrically transferring the methyl group to a cysteine residue in the enzyme. This is a suicide reaction: the enzyme is irreversibly inactivated.</text>
</comment>
<proteinExistence type="inferred from homology"/>
<accession>A0A7G9WFS0</accession>
<sequence length="161" mass="17632">MKAYWPYSSPVGMLWIAENGSGITDIFGSSDFVPPASAKQETPLLKAAAEQLAEYFAGTRRQFSLPLCPQGTPFQLRVWQALRQIPYGETRSYQQIAAVAGNPKACRAVGMANNRNPIMIVVPCHRVIGKDGSLTGFGGGLEMKAYLLDLEKRVLAEGRER</sequence>
<protein>
    <recommendedName>
        <fullName evidence="9">Methylated-DNA--protein-cysteine methyltransferase</fullName>
        <ecNumber evidence="9">2.1.1.63</ecNumber>
    </recommendedName>
    <alternativeName>
        <fullName evidence="9">6-O-methylguanine-DNA methyltransferase</fullName>
        <shortName evidence="9">MGMT</shortName>
    </alternativeName>
    <alternativeName>
        <fullName evidence="9">O-6-methylguanine-DNA-alkyltransferase</fullName>
    </alternativeName>
</protein>
<dbReference type="Gene3D" id="3.30.160.70">
    <property type="entry name" value="Methylated DNA-protein cysteine methyltransferase domain"/>
    <property type="match status" value="1"/>
</dbReference>
<comment type="catalytic activity">
    <reaction evidence="8 9">
        <text>a 6-O-methyl-2'-deoxyguanosine in DNA + L-cysteinyl-[protein] = S-methyl-L-cysteinyl-[protein] + a 2'-deoxyguanosine in DNA</text>
        <dbReference type="Rhea" id="RHEA:24000"/>
        <dbReference type="Rhea" id="RHEA-COMP:10131"/>
        <dbReference type="Rhea" id="RHEA-COMP:10132"/>
        <dbReference type="Rhea" id="RHEA-COMP:11367"/>
        <dbReference type="Rhea" id="RHEA-COMP:11368"/>
        <dbReference type="ChEBI" id="CHEBI:29950"/>
        <dbReference type="ChEBI" id="CHEBI:82612"/>
        <dbReference type="ChEBI" id="CHEBI:85445"/>
        <dbReference type="ChEBI" id="CHEBI:85448"/>
        <dbReference type="EC" id="2.1.1.63"/>
    </reaction>
</comment>
<dbReference type="Gene3D" id="1.10.10.10">
    <property type="entry name" value="Winged helix-like DNA-binding domain superfamily/Winged helix DNA-binding domain"/>
    <property type="match status" value="1"/>
</dbReference>
<comment type="similarity">
    <text evidence="2 9">Belongs to the MGMT family.</text>
</comment>
<dbReference type="InterPro" id="IPR036631">
    <property type="entry name" value="MGMT_N_sf"/>
</dbReference>
<feature type="domain" description="Methylguanine DNA methyltransferase ribonuclease-like" evidence="11">
    <location>
        <begin position="7"/>
        <end position="67"/>
    </location>
</feature>
<evidence type="ECO:0000259" key="11">
    <source>
        <dbReference type="Pfam" id="PF02870"/>
    </source>
</evidence>
<dbReference type="PANTHER" id="PTHR10815:SF5">
    <property type="entry name" value="METHYLATED-DNA--PROTEIN-CYSTEINE METHYLTRANSFERASE"/>
    <property type="match status" value="1"/>
</dbReference>
<dbReference type="SUPFAM" id="SSF46767">
    <property type="entry name" value="Methylated DNA-protein cysteine methyltransferase, C-terminal domain"/>
    <property type="match status" value="1"/>
</dbReference>
<dbReference type="PROSITE" id="PS00374">
    <property type="entry name" value="MGMT"/>
    <property type="match status" value="1"/>
</dbReference>
<dbReference type="RefSeq" id="WP_212506602.1">
    <property type="nucleotide sequence ID" value="NZ_CP060696.1"/>
</dbReference>
<dbReference type="SUPFAM" id="SSF53155">
    <property type="entry name" value="Methylated DNA-protein cysteine methyltransferase domain"/>
    <property type="match status" value="1"/>
</dbReference>
<dbReference type="NCBIfam" id="TIGR00589">
    <property type="entry name" value="ogt"/>
    <property type="match status" value="1"/>
</dbReference>
<feature type="active site" description="Nucleophile; methyl group acceptor" evidence="9">
    <location>
        <position position="124"/>
    </location>
</feature>
<dbReference type="GO" id="GO:0032259">
    <property type="term" value="P:methylation"/>
    <property type="evidence" value="ECO:0007669"/>
    <property type="project" value="UniProtKB-KW"/>
</dbReference>
<evidence type="ECO:0000256" key="8">
    <source>
        <dbReference type="ARBA" id="ARBA00049348"/>
    </source>
</evidence>
<evidence type="ECO:0000313" key="13">
    <source>
        <dbReference type="Proteomes" id="UP000516046"/>
    </source>
</evidence>
<keyword evidence="3 9" id="KW-0963">Cytoplasm</keyword>
<dbReference type="InterPro" id="IPR014048">
    <property type="entry name" value="MethylDNA_cys_MeTrfase_DNA-bd"/>
</dbReference>
<dbReference type="Pfam" id="PF02870">
    <property type="entry name" value="Methyltransf_1N"/>
    <property type="match status" value="1"/>
</dbReference>
<reference evidence="12 13" key="1">
    <citation type="submission" date="2020-08" db="EMBL/GenBank/DDBJ databases">
        <authorList>
            <person name="Ren C."/>
            <person name="Gu Y."/>
            <person name="Xu Y."/>
        </authorList>
    </citation>
    <scope>NUCLEOTIDE SEQUENCE [LARGE SCALE GENOMIC DNA]</scope>
    <source>
        <strain evidence="12 13">LBM18003</strain>
    </source>
</reference>
<evidence type="ECO:0000256" key="3">
    <source>
        <dbReference type="ARBA" id="ARBA00022490"/>
    </source>
</evidence>
<evidence type="ECO:0000256" key="4">
    <source>
        <dbReference type="ARBA" id="ARBA00022603"/>
    </source>
</evidence>
<comment type="miscellaneous">
    <text evidence="9">This enzyme catalyzes only one turnover and therefore is not strictly catalytic. According to one definition, an enzyme is a biocatalyst that acts repeatedly and over many reaction cycles.</text>
</comment>
<dbReference type="CDD" id="cd06445">
    <property type="entry name" value="ATase"/>
    <property type="match status" value="1"/>
</dbReference>
<dbReference type="AlphaFoldDB" id="A0A7G9WFS0"/>
<evidence type="ECO:0000256" key="2">
    <source>
        <dbReference type="ARBA" id="ARBA00008711"/>
    </source>
</evidence>
<dbReference type="FunFam" id="1.10.10.10:FF:000214">
    <property type="entry name" value="Methylated-DNA--protein-cysteine methyltransferase"/>
    <property type="match status" value="1"/>
</dbReference>
<gene>
    <name evidence="12" type="ORF">H6X83_11405</name>
</gene>
<dbReference type="KEGG" id="caml:H6X83_11405"/>
<keyword evidence="13" id="KW-1185">Reference proteome</keyword>
<dbReference type="InterPro" id="IPR036388">
    <property type="entry name" value="WH-like_DNA-bd_sf"/>
</dbReference>
<keyword evidence="5 9" id="KW-0808">Transferase</keyword>
<dbReference type="EMBL" id="CP060696">
    <property type="protein sequence ID" value="QNO17532.1"/>
    <property type="molecule type" value="Genomic_DNA"/>
</dbReference>
<evidence type="ECO:0000256" key="5">
    <source>
        <dbReference type="ARBA" id="ARBA00022679"/>
    </source>
</evidence>
<dbReference type="InterPro" id="IPR001497">
    <property type="entry name" value="MethylDNA_cys_MeTrfase_AS"/>
</dbReference>
<comment type="catalytic activity">
    <reaction evidence="1 9">
        <text>a 4-O-methyl-thymidine in DNA + L-cysteinyl-[protein] = a thymidine in DNA + S-methyl-L-cysteinyl-[protein]</text>
        <dbReference type="Rhea" id="RHEA:53428"/>
        <dbReference type="Rhea" id="RHEA-COMP:10131"/>
        <dbReference type="Rhea" id="RHEA-COMP:10132"/>
        <dbReference type="Rhea" id="RHEA-COMP:13555"/>
        <dbReference type="Rhea" id="RHEA-COMP:13556"/>
        <dbReference type="ChEBI" id="CHEBI:29950"/>
        <dbReference type="ChEBI" id="CHEBI:82612"/>
        <dbReference type="ChEBI" id="CHEBI:137386"/>
        <dbReference type="ChEBI" id="CHEBI:137387"/>
        <dbReference type="EC" id="2.1.1.63"/>
    </reaction>
</comment>
<keyword evidence="6 9" id="KW-0227">DNA damage</keyword>
<keyword evidence="7 9" id="KW-0234">DNA repair</keyword>